<evidence type="ECO:0000313" key="4">
    <source>
        <dbReference type="Proteomes" id="UP000051660"/>
    </source>
</evidence>
<feature type="compositionally biased region" description="Basic and acidic residues" evidence="1">
    <location>
        <begin position="97"/>
        <end position="108"/>
    </location>
</feature>
<reference evidence="3 4" key="1">
    <citation type="submission" date="2014-03" db="EMBL/GenBank/DDBJ databases">
        <title>Bradyrhizobium valentinum sp. nov., isolated from effective nodules of Lupinus mariae-josephae, a lupine endemic of basic-lime soils in Eastern Spain.</title>
        <authorList>
            <person name="Duran D."/>
            <person name="Rey L."/>
            <person name="Navarro A."/>
            <person name="Busquets A."/>
            <person name="Imperial J."/>
            <person name="Ruiz-Argueso T."/>
        </authorList>
    </citation>
    <scope>NUCLEOTIDE SEQUENCE [LARGE SCALE GENOMIC DNA]</scope>
    <source>
        <strain evidence="3 4">CCBAU 23086</strain>
    </source>
</reference>
<protein>
    <recommendedName>
        <fullName evidence="5">SH3 domain-containing protein</fullName>
    </recommendedName>
</protein>
<dbReference type="AlphaFoldDB" id="A0A0R3MLW2"/>
<dbReference type="Proteomes" id="UP000051660">
    <property type="component" value="Unassembled WGS sequence"/>
</dbReference>
<sequence length="319" mass="34338">MTLLSIAALASLAGAAIAQTPEPEPAWRISALALVPPGYIAGDAYRTDEAAMTGYLAIYPASANDPKSPASAFAPRQALVVRLTKGDSGLRALSAEMRPRKDPTRGNRDTTMTDPDGQEREFDKLDSELSAGRAKLPEGTEPCSLGAWSEDRDPKGLNVRAEPSVKARVLGTLPPPYRLKMGGRENTPEGGWLTEFRIIGFKDGWFLIEGAKPPGKEYEDEKFYPRNAPKPYAGRGWVAASKVGANYANGSTRMGGLFQAPYVDAKWTPAGRKLGGTLDTDGGPKRIFACSGHWGLVESHDGVRGWWRALCSNQVTNCS</sequence>
<dbReference type="EMBL" id="LLYB01000082">
    <property type="protein sequence ID" value="KRR21204.1"/>
    <property type="molecule type" value="Genomic_DNA"/>
</dbReference>
<keyword evidence="2" id="KW-0732">Signal</keyword>
<feature type="chain" id="PRO_5006444301" description="SH3 domain-containing protein" evidence="2">
    <location>
        <begin position="19"/>
        <end position="319"/>
    </location>
</feature>
<feature type="compositionally biased region" description="Basic and acidic residues" evidence="1">
    <location>
        <begin position="117"/>
        <end position="127"/>
    </location>
</feature>
<feature type="signal peptide" evidence="2">
    <location>
        <begin position="1"/>
        <end position="18"/>
    </location>
</feature>
<proteinExistence type="predicted"/>
<evidence type="ECO:0000256" key="1">
    <source>
        <dbReference type="SAM" id="MobiDB-lite"/>
    </source>
</evidence>
<evidence type="ECO:0000313" key="3">
    <source>
        <dbReference type="EMBL" id="KRR21204.1"/>
    </source>
</evidence>
<feature type="region of interest" description="Disordered" evidence="1">
    <location>
        <begin position="90"/>
        <end position="160"/>
    </location>
</feature>
<evidence type="ECO:0008006" key="5">
    <source>
        <dbReference type="Google" id="ProtNLM"/>
    </source>
</evidence>
<organism evidence="3 4">
    <name type="scientific">Bradyrhizobium lablabi</name>
    <dbReference type="NCBI Taxonomy" id="722472"/>
    <lineage>
        <taxon>Bacteria</taxon>
        <taxon>Pseudomonadati</taxon>
        <taxon>Pseudomonadota</taxon>
        <taxon>Alphaproteobacteria</taxon>
        <taxon>Hyphomicrobiales</taxon>
        <taxon>Nitrobacteraceae</taxon>
        <taxon>Bradyrhizobium</taxon>
    </lineage>
</organism>
<accession>A0A0R3MLW2</accession>
<gene>
    <name evidence="3" type="ORF">CQ14_21655</name>
</gene>
<name>A0A0R3MLW2_9BRAD</name>
<evidence type="ECO:0000256" key="2">
    <source>
        <dbReference type="SAM" id="SignalP"/>
    </source>
</evidence>
<comment type="caution">
    <text evidence="3">The sequence shown here is derived from an EMBL/GenBank/DDBJ whole genome shotgun (WGS) entry which is preliminary data.</text>
</comment>